<name>A0ABS0UB78_9GAMM</name>
<comment type="caution">
    <text evidence="1">The sequence shown here is derived from an EMBL/GenBank/DDBJ whole genome shotgun (WGS) entry which is preliminary data.</text>
</comment>
<reference evidence="1 2" key="1">
    <citation type="submission" date="2020-08" db="EMBL/GenBank/DDBJ databases">
        <title>Description of Xenorhabdus lircayensis sp. nov., the symbiotic bacterium associated with the entomopathogenic nematode Steirnernema unicornum.</title>
        <authorList>
            <person name="Castaneda-Alvarez C."/>
            <person name="Prodan S."/>
            <person name="Zamorano A."/>
            <person name="San-Blas E."/>
            <person name="Aballay E."/>
        </authorList>
    </citation>
    <scope>NUCLEOTIDE SEQUENCE [LARGE SCALE GENOMIC DNA]</scope>
    <source>
        <strain evidence="1 2">VLS</strain>
    </source>
</reference>
<accession>A0ABS0UB78</accession>
<protein>
    <submittedName>
        <fullName evidence="1">Uncharacterized protein</fullName>
    </submittedName>
</protein>
<gene>
    <name evidence="1" type="ORF">H8A87_14825</name>
</gene>
<evidence type="ECO:0000313" key="2">
    <source>
        <dbReference type="Proteomes" id="UP000696184"/>
    </source>
</evidence>
<dbReference type="Proteomes" id="UP000696184">
    <property type="component" value="Unassembled WGS sequence"/>
</dbReference>
<keyword evidence="2" id="KW-1185">Reference proteome</keyword>
<dbReference type="EMBL" id="JACOII010000052">
    <property type="protein sequence ID" value="MBI6549945.1"/>
    <property type="molecule type" value="Genomic_DNA"/>
</dbReference>
<proteinExistence type="predicted"/>
<sequence>MRDMGWGLTEESDNVSYHLAASNFVFATLAQEQYTRTLRSDFDDLTIKEVRRKAGKIRSAQRDGALKAQCNKWQKTS</sequence>
<evidence type="ECO:0000313" key="1">
    <source>
        <dbReference type="EMBL" id="MBI6549945.1"/>
    </source>
</evidence>
<organism evidence="1 2">
    <name type="scientific">Xenorhabdus lircayensis</name>
    <dbReference type="NCBI Taxonomy" id="2763499"/>
    <lineage>
        <taxon>Bacteria</taxon>
        <taxon>Pseudomonadati</taxon>
        <taxon>Pseudomonadota</taxon>
        <taxon>Gammaproteobacteria</taxon>
        <taxon>Enterobacterales</taxon>
        <taxon>Morganellaceae</taxon>
        <taxon>Xenorhabdus</taxon>
    </lineage>
</organism>
<dbReference type="RefSeq" id="WP_198690717.1">
    <property type="nucleotide sequence ID" value="NZ_CAWPUD010000052.1"/>
</dbReference>